<dbReference type="InterPro" id="IPR036188">
    <property type="entry name" value="FAD/NAD-bd_sf"/>
</dbReference>
<keyword evidence="4" id="KW-1185">Reference proteome</keyword>
<organism evidence="4">
    <name type="scientific">Grosmannia clavigera (strain kw1407 / UAMH 11150)</name>
    <name type="common">Blue stain fungus</name>
    <name type="synonym">Graphiocladiella clavigera</name>
    <dbReference type="NCBI Taxonomy" id="655863"/>
    <lineage>
        <taxon>Eukaryota</taxon>
        <taxon>Fungi</taxon>
        <taxon>Dikarya</taxon>
        <taxon>Ascomycota</taxon>
        <taxon>Pezizomycotina</taxon>
        <taxon>Sordariomycetes</taxon>
        <taxon>Sordariomycetidae</taxon>
        <taxon>Ophiostomatales</taxon>
        <taxon>Ophiostomataceae</taxon>
        <taxon>Leptographium</taxon>
    </lineage>
</organism>
<protein>
    <submittedName>
        <fullName evidence="3">Short-chain dehydrogenase/reductase</fullName>
    </submittedName>
</protein>
<feature type="transmembrane region" description="Helical" evidence="2">
    <location>
        <begin position="237"/>
        <end position="260"/>
    </location>
</feature>
<name>F0XB53_GROCL</name>
<accession>F0XB53</accession>
<dbReference type="Proteomes" id="UP000007796">
    <property type="component" value="Unassembled WGS sequence"/>
</dbReference>
<sequence>MPRARRQALATTLHADHDIDTFAVRADGADCDSPKRIVDAAVKRWGHIDIIINNAGTCDDSLLADLAHDLWDKIMDCNLRFPVFLIKEAIPYFGTALRIVNISSVLARMGSASTTACLASKAALEGVTRVLATELNQKYNVAINCVNPDPVATDMWLRDTSPPCRDPGCGVDIPAVCYSLSFAPNPGFTQVFPRQAEILNYIAKVASDYGVDKHTPHHIVPSTNYGISLHLKLAFRFIPGLLFLVRILTFVYMEVTFFYFRTTEVGHRKRVQARKLSTEYLQSKAPGKYWQLLTPTFEFGCKRRVFDQGYVDTLNRHDVRLTDERIVRVKEHSLVTNSGEEVRADIIILATGFSLTQYNVHVQGRNGKTRDQHWQEYGCKATFKSVAMHDFPNFFYVLGPNSGRLHTSALLSIESFVDLIAAVIRPVLEQRASCVQVMHTSEQAYTKALHLALSETVHDSSCSSYLIDKQSGKNWFVYPWDTLQLWLTTHWRVLRDWEYEPAGL</sequence>
<dbReference type="Pfam" id="PF00106">
    <property type="entry name" value="adh_short"/>
    <property type="match status" value="1"/>
</dbReference>
<dbReference type="GeneID" id="25978558"/>
<dbReference type="OrthoDB" id="74360at2759"/>
<dbReference type="InterPro" id="IPR002347">
    <property type="entry name" value="SDR_fam"/>
</dbReference>
<dbReference type="CDD" id="cd05233">
    <property type="entry name" value="SDR_c"/>
    <property type="match status" value="1"/>
</dbReference>
<dbReference type="AlphaFoldDB" id="F0XB53"/>
<dbReference type="STRING" id="655863.F0XB53"/>
<dbReference type="EMBL" id="GL629756">
    <property type="protein sequence ID" value="EFX04994.1"/>
    <property type="molecule type" value="Genomic_DNA"/>
</dbReference>
<comment type="similarity">
    <text evidence="1">Belongs to the FAD-binding monooxygenase family.</text>
</comment>
<keyword evidence="2" id="KW-1133">Transmembrane helix</keyword>
<gene>
    <name evidence="3" type="ORF">CMQ_5256</name>
</gene>
<evidence type="ECO:0000256" key="2">
    <source>
        <dbReference type="SAM" id="Phobius"/>
    </source>
</evidence>
<dbReference type="PRINTS" id="PR00081">
    <property type="entry name" value="GDHRDH"/>
</dbReference>
<evidence type="ECO:0000256" key="1">
    <source>
        <dbReference type="ARBA" id="ARBA00010139"/>
    </source>
</evidence>
<dbReference type="InParanoid" id="F0XB53"/>
<dbReference type="SUPFAM" id="SSF51735">
    <property type="entry name" value="NAD(P)-binding Rossmann-fold domains"/>
    <property type="match status" value="1"/>
</dbReference>
<keyword evidence="2" id="KW-0472">Membrane</keyword>
<keyword evidence="2" id="KW-0812">Transmembrane</keyword>
<evidence type="ECO:0000313" key="3">
    <source>
        <dbReference type="EMBL" id="EFX04994.1"/>
    </source>
</evidence>
<dbReference type="Gene3D" id="3.50.50.60">
    <property type="entry name" value="FAD/NAD(P)-binding domain"/>
    <property type="match status" value="2"/>
</dbReference>
<dbReference type="PANTHER" id="PTHR42877">
    <property type="entry name" value="L-ORNITHINE N(5)-MONOOXYGENASE-RELATED"/>
    <property type="match status" value="1"/>
</dbReference>
<dbReference type="PANTHER" id="PTHR42877:SF5">
    <property type="entry name" value="L-ORNITHINE N(5)-MONOOXYGENASE-RELATED"/>
    <property type="match status" value="1"/>
</dbReference>
<dbReference type="Gene3D" id="3.40.50.720">
    <property type="entry name" value="NAD(P)-binding Rossmann-like Domain"/>
    <property type="match status" value="1"/>
</dbReference>
<evidence type="ECO:0000313" key="4">
    <source>
        <dbReference type="Proteomes" id="UP000007796"/>
    </source>
</evidence>
<reference evidence="3 4" key="1">
    <citation type="journal article" date="2011" name="Proc. Natl. Acad. Sci. U.S.A.">
        <title>Genome and transcriptome analyses of the mountain pine beetle-fungal symbiont Grosmannia clavigera, a lodgepole pine pathogen.</title>
        <authorList>
            <person name="DiGuistini S."/>
            <person name="Wang Y."/>
            <person name="Liao N.Y."/>
            <person name="Taylor G."/>
            <person name="Tanguay P."/>
            <person name="Feau N."/>
            <person name="Henrissat B."/>
            <person name="Chan S.K."/>
            <person name="Hesse-Orce U."/>
            <person name="Alamouti S.M."/>
            <person name="Tsui C.K.M."/>
            <person name="Docking R.T."/>
            <person name="Levasseur A."/>
            <person name="Haridas S."/>
            <person name="Robertson G."/>
            <person name="Birol I."/>
            <person name="Holt R.A."/>
            <person name="Marra M.A."/>
            <person name="Hamelin R.C."/>
            <person name="Hirst M."/>
            <person name="Jones S.J.M."/>
            <person name="Bohlmann J."/>
            <person name="Breuil C."/>
        </authorList>
    </citation>
    <scope>NUCLEOTIDE SEQUENCE [LARGE SCALE GENOMIC DNA]</scope>
    <source>
        <strain evidence="4">kw1407 / UAMH 11150</strain>
    </source>
</reference>
<dbReference type="SUPFAM" id="SSF51905">
    <property type="entry name" value="FAD/NAD(P)-binding domain"/>
    <property type="match status" value="2"/>
</dbReference>
<dbReference type="HOGENOM" id="CLU_540850_0_0_1"/>
<dbReference type="eggNOG" id="KOG0725">
    <property type="taxonomic scope" value="Eukaryota"/>
</dbReference>
<proteinExistence type="inferred from homology"/>
<dbReference type="InterPro" id="IPR036291">
    <property type="entry name" value="NAD(P)-bd_dom_sf"/>
</dbReference>
<dbReference type="PRINTS" id="PR00080">
    <property type="entry name" value="SDRFAMILY"/>
</dbReference>
<dbReference type="RefSeq" id="XP_014174476.1">
    <property type="nucleotide sequence ID" value="XM_014319001.1"/>
</dbReference>
<dbReference type="InterPro" id="IPR051209">
    <property type="entry name" value="FAD-bind_Monooxygenase_sf"/>
</dbReference>